<evidence type="ECO:0000256" key="2">
    <source>
        <dbReference type="ARBA" id="ARBA00022603"/>
    </source>
</evidence>
<dbReference type="PANTHER" id="PTHR45790:SF3">
    <property type="entry name" value="S-ADENOSYL-L-METHIONINE-DEPENDENT UROPORPHYRINOGEN III METHYLTRANSFERASE, CHLOROPLASTIC"/>
    <property type="match status" value="1"/>
</dbReference>
<dbReference type="InterPro" id="IPR003043">
    <property type="entry name" value="Uropor_MeTrfase_CS"/>
</dbReference>
<feature type="domain" description="Tetrapyrrole methylase" evidence="7">
    <location>
        <begin position="44"/>
        <end position="251"/>
    </location>
</feature>
<dbReference type="InterPro" id="IPR035996">
    <property type="entry name" value="4pyrrol_Methylase_sf"/>
</dbReference>
<dbReference type="PROSITE" id="PS00839">
    <property type="entry name" value="SUMT_1"/>
    <property type="match status" value="1"/>
</dbReference>
<accession>A0AAE0CA35</accession>
<dbReference type="FunFam" id="3.40.1010.10:FF:000001">
    <property type="entry name" value="Siroheme synthase"/>
    <property type="match status" value="1"/>
</dbReference>
<dbReference type="Gene3D" id="3.30.950.10">
    <property type="entry name" value="Methyltransferase, Cobalt-precorrin-4 Transmethylase, Domain 2"/>
    <property type="match status" value="1"/>
</dbReference>
<keyword evidence="9" id="KW-1185">Reference proteome</keyword>
<dbReference type="Proteomes" id="UP001190700">
    <property type="component" value="Unassembled WGS sequence"/>
</dbReference>
<keyword evidence="5" id="KW-0627">Porphyrin biosynthesis</keyword>
<dbReference type="Pfam" id="PF00590">
    <property type="entry name" value="TP_methylase"/>
    <property type="match status" value="1"/>
</dbReference>
<proteinExistence type="predicted"/>
<feature type="compositionally biased region" description="Polar residues" evidence="6">
    <location>
        <begin position="12"/>
        <end position="22"/>
    </location>
</feature>
<dbReference type="AlphaFoldDB" id="A0AAE0CA35"/>
<dbReference type="PANTHER" id="PTHR45790">
    <property type="entry name" value="SIROHEME SYNTHASE-RELATED"/>
    <property type="match status" value="1"/>
</dbReference>
<keyword evidence="2" id="KW-0489">Methyltransferase</keyword>
<evidence type="ECO:0000256" key="3">
    <source>
        <dbReference type="ARBA" id="ARBA00022679"/>
    </source>
</evidence>
<organism evidence="8 9">
    <name type="scientific">Cymbomonas tetramitiformis</name>
    <dbReference type="NCBI Taxonomy" id="36881"/>
    <lineage>
        <taxon>Eukaryota</taxon>
        <taxon>Viridiplantae</taxon>
        <taxon>Chlorophyta</taxon>
        <taxon>Pyramimonadophyceae</taxon>
        <taxon>Pyramimonadales</taxon>
        <taxon>Pyramimonadaceae</taxon>
        <taxon>Cymbomonas</taxon>
    </lineage>
</organism>
<evidence type="ECO:0000313" key="9">
    <source>
        <dbReference type="Proteomes" id="UP001190700"/>
    </source>
</evidence>
<dbReference type="CDD" id="cd11642">
    <property type="entry name" value="SUMT"/>
    <property type="match status" value="1"/>
</dbReference>
<dbReference type="InterPro" id="IPR000878">
    <property type="entry name" value="4pyrrol_Mease"/>
</dbReference>
<dbReference type="NCBIfam" id="NF004790">
    <property type="entry name" value="PRK06136.1"/>
    <property type="match status" value="1"/>
</dbReference>
<dbReference type="InterPro" id="IPR006366">
    <property type="entry name" value="CobA/CysG_C"/>
</dbReference>
<dbReference type="GO" id="GO:0032259">
    <property type="term" value="P:methylation"/>
    <property type="evidence" value="ECO:0007669"/>
    <property type="project" value="UniProtKB-KW"/>
</dbReference>
<protein>
    <recommendedName>
        <fullName evidence="1">uroporphyrinogen-III C-methyltransferase</fullName>
        <ecNumber evidence="1">2.1.1.107</ecNumber>
    </recommendedName>
</protein>
<evidence type="ECO:0000256" key="1">
    <source>
        <dbReference type="ARBA" id="ARBA00012162"/>
    </source>
</evidence>
<keyword evidence="4" id="KW-0949">S-adenosyl-L-methionine</keyword>
<evidence type="ECO:0000313" key="8">
    <source>
        <dbReference type="EMBL" id="KAK3251222.1"/>
    </source>
</evidence>
<dbReference type="InterPro" id="IPR014776">
    <property type="entry name" value="4pyrrole_Mease_sub2"/>
</dbReference>
<evidence type="ECO:0000259" key="7">
    <source>
        <dbReference type="Pfam" id="PF00590"/>
    </source>
</evidence>
<dbReference type="InterPro" id="IPR050161">
    <property type="entry name" value="Siro_Cobalamin_biosynth"/>
</dbReference>
<dbReference type="SUPFAM" id="SSF53790">
    <property type="entry name" value="Tetrapyrrole methylase"/>
    <property type="match status" value="1"/>
</dbReference>
<evidence type="ECO:0000256" key="5">
    <source>
        <dbReference type="ARBA" id="ARBA00023244"/>
    </source>
</evidence>
<dbReference type="InterPro" id="IPR014777">
    <property type="entry name" value="4pyrrole_Mease_sub1"/>
</dbReference>
<sequence>MFRRQQRRNPHTAPNTCDSETVAGSSRRSFKVVAAAEAEAGSGKVWLVGAGPGPADLLTLRAAKLLKHADTVIYDDLLSQELVDLSSDTAELIYVGKRGGQASTPQEDINTLLVEKFRAGKQVVRLKGGCCTVFSRARPEIEALTQAGCEVELVPGVSSALAGPLSAGVCLTDRLLSRHFAVTSAHSPGSLDWSIFKGIDTLVVLMGGRKLEEVTKRLQDEAMHEATTPVAVIRSAAMEEEEIWDGTLGTIVEKTAGQQLSPCIVIVGEVVRDRLR</sequence>
<feature type="region of interest" description="Disordered" evidence="6">
    <location>
        <begin position="1"/>
        <end position="22"/>
    </location>
</feature>
<feature type="compositionally biased region" description="Basic residues" evidence="6">
    <location>
        <begin position="1"/>
        <end position="10"/>
    </location>
</feature>
<name>A0AAE0CA35_9CHLO</name>
<dbReference type="GO" id="GO:0019354">
    <property type="term" value="P:siroheme biosynthetic process"/>
    <property type="evidence" value="ECO:0007669"/>
    <property type="project" value="InterPro"/>
</dbReference>
<dbReference type="GO" id="GO:0004851">
    <property type="term" value="F:uroporphyrin-III C-methyltransferase activity"/>
    <property type="evidence" value="ECO:0007669"/>
    <property type="project" value="UniProtKB-EC"/>
</dbReference>
<comment type="caution">
    <text evidence="8">The sequence shown here is derived from an EMBL/GenBank/DDBJ whole genome shotgun (WGS) entry which is preliminary data.</text>
</comment>
<keyword evidence="3" id="KW-0808">Transferase</keyword>
<dbReference type="EMBL" id="LGRX02026179">
    <property type="protein sequence ID" value="KAK3251222.1"/>
    <property type="molecule type" value="Genomic_DNA"/>
</dbReference>
<evidence type="ECO:0000256" key="6">
    <source>
        <dbReference type="SAM" id="MobiDB-lite"/>
    </source>
</evidence>
<reference evidence="8 9" key="1">
    <citation type="journal article" date="2015" name="Genome Biol. Evol.">
        <title>Comparative Genomics of a Bacterivorous Green Alga Reveals Evolutionary Causalities and Consequences of Phago-Mixotrophic Mode of Nutrition.</title>
        <authorList>
            <person name="Burns J.A."/>
            <person name="Paasch A."/>
            <person name="Narechania A."/>
            <person name="Kim E."/>
        </authorList>
    </citation>
    <scope>NUCLEOTIDE SEQUENCE [LARGE SCALE GENOMIC DNA]</scope>
    <source>
        <strain evidence="8 9">PLY_AMNH</strain>
    </source>
</reference>
<evidence type="ECO:0000256" key="4">
    <source>
        <dbReference type="ARBA" id="ARBA00022691"/>
    </source>
</evidence>
<dbReference type="EC" id="2.1.1.107" evidence="1"/>
<gene>
    <name evidence="8" type="ORF">CYMTET_39429</name>
</gene>
<dbReference type="Gene3D" id="3.40.1010.10">
    <property type="entry name" value="Cobalt-precorrin-4 Transmethylase, Domain 1"/>
    <property type="match status" value="1"/>
</dbReference>
<dbReference type="NCBIfam" id="TIGR01469">
    <property type="entry name" value="cobA_cysG_Cterm"/>
    <property type="match status" value="1"/>
</dbReference>